<dbReference type="AlphaFoldDB" id="A0A075MRB2"/>
<name>A0A075MRB2_9ARCH</name>
<dbReference type="Proteomes" id="UP000028194">
    <property type="component" value="Chromosome"/>
</dbReference>
<keyword evidence="2" id="KW-1185">Reference proteome</keyword>
<protein>
    <submittedName>
        <fullName evidence="1">Uncharacterized protein</fullName>
    </submittedName>
</protein>
<gene>
    <name evidence="1" type="ORF">NTE_01572</name>
</gene>
<dbReference type="EMBL" id="CP007174">
    <property type="protein sequence ID" value="AIF83635.1"/>
    <property type="molecule type" value="Genomic_DNA"/>
</dbReference>
<evidence type="ECO:0000313" key="2">
    <source>
        <dbReference type="Proteomes" id="UP000028194"/>
    </source>
</evidence>
<dbReference type="KEGG" id="nev:NTE_01572"/>
<organism evidence="1 2">
    <name type="scientific">Candidatus Nitrososphaera evergladensis SR1</name>
    <dbReference type="NCBI Taxonomy" id="1459636"/>
    <lineage>
        <taxon>Archaea</taxon>
        <taxon>Nitrososphaerota</taxon>
        <taxon>Nitrososphaeria</taxon>
        <taxon>Nitrososphaerales</taxon>
        <taxon>Nitrososphaeraceae</taxon>
        <taxon>Nitrososphaera</taxon>
    </lineage>
</organism>
<dbReference type="RefSeq" id="WP_148700368.1">
    <property type="nucleotide sequence ID" value="NZ_CP007174.1"/>
</dbReference>
<reference evidence="1 2" key="1">
    <citation type="journal article" date="2014" name="PLoS ONE">
        <title>Genome Sequence of Candidatus Nitrososphaera evergladensis from Group I.1b Enriched from Everglades Soil Reveals Novel Genomic Features of the Ammonia-Oxidizing Archaea.</title>
        <authorList>
            <person name="Zhalnina K.V."/>
            <person name="Dias R."/>
            <person name="Leonard M.T."/>
            <person name="Dorr de Quadros P."/>
            <person name="Camargo F.A."/>
            <person name="Drew J.C."/>
            <person name="Farmerie W.G."/>
            <person name="Daroub S.H."/>
            <person name="Triplett E.W."/>
        </authorList>
    </citation>
    <scope>NUCLEOTIDE SEQUENCE [LARGE SCALE GENOMIC DNA]</scope>
    <source>
        <strain evidence="1 2">SR1</strain>
    </source>
</reference>
<dbReference type="GeneID" id="41597352"/>
<accession>A0A075MRB2</accession>
<evidence type="ECO:0000313" key="1">
    <source>
        <dbReference type="EMBL" id="AIF83635.1"/>
    </source>
</evidence>
<proteinExistence type="predicted"/>
<sequence>MTSPNIAKLKEDAKDAAFGDLDDSEKAANNVTVAAKAVANKAKGAGGRDLDTKYKKIEKVTQAFDQLTFFLF</sequence>
<dbReference type="HOGENOM" id="CLU_2712609_0_0_2"/>